<evidence type="ECO:0000313" key="1">
    <source>
        <dbReference type="EMBL" id="QEM41108.1"/>
    </source>
</evidence>
<sequence length="92" mass="10785">MALQMMMFHQGEQHVIDVKNIEETEEIFFMSKNITLSMEELRTGQKVIYGDWGQRLEDGTPVEAMVIVGPDVTCEKAMRLLREEIERRLVER</sequence>
<dbReference type="Proteomes" id="UP000322075">
    <property type="component" value="Segment"/>
</dbReference>
<protein>
    <submittedName>
        <fullName evidence="1">Uncharacterized protein</fullName>
    </submittedName>
</protein>
<evidence type="ECO:0000313" key="2">
    <source>
        <dbReference type="Proteomes" id="UP000322075"/>
    </source>
</evidence>
<name>A0A5C1K5L9_9CAUD</name>
<dbReference type="EMBL" id="MK863032">
    <property type="protein sequence ID" value="QEM41108.1"/>
    <property type="molecule type" value="Genomic_DNA"/>
</dbReference>
<keyword evidence="2" id="KW-1185">Reference proteome</keyword>
<reference evidence="1" key="1">
    <citation type="submission" date="2019-04" db="EMBL/GenBank/DDBJ databases">
        <authorList>
            <person name="Assadpour T."/>
            <person name="Ahmed J."/>
            <person name="Anderson S."/>
            <person name="Espinosa K."/>
            <person name="Gadsden T."/>
            <person name="Graham A."/>
            <person name="Hajjar W."/>
            <person name="Howard T."/>
            <person name="Lacafta O."/>
            <person name="Matney K."/>
            <person name="Matsen K."/>
            <person name="Osu J."/>
            <person name="Rupe E."/>
            <person name="Sang H."/>
            <person name="Wadi S."/>
            <person name="McNeal J."/>
            <person name="Temple L."/>
        </authorList>
    </citation>
    <scope>NUCLEOTIDE SEQUENCE [LARGE SCALE GENOMIC DNA]</scope>
</reference>
<proteinExistence type="predicted"/>
<organism evidence="1 2">
    <name type="scientific">Pseudomonas phage Zuri</name>
    <dbReference type="NCBI Taxonomy" id="2604899"/>
    <lineage>
        <taxon>Viruses</taxon>
        <taxon>Duplodnaviria</taxon>
        <taxon>Heunggongvirae</taxon>
        <taxon>Uroviricota</taxon>
        <taxon>Caudoviricetes</taxon>
        <taxon>Schitoviridae</taxon>
        <taxon>Zurivirus</taxon>
        <taxon>Zurivirus zuri</taxon>
    </lineage>
</organism>
<gene>
    <name evidence="1" type="ORF">Zuri_11</name>
</gene>
<accession>A0A5C1K5L9</accession>